<dbReference type="PANTHER" id="PTHR45639">
    <property type="entry name" value="HSC70CB, ISOFORM G-RELATED"/>
    <property type="match status" value="1"/>
</dbReference>
<dbReference type="OMA" id="NCIRICA"/>
<dbReference type="SUPFAM" id="SSF53067">
    <property type="entry name" value="Actin-like ATPase domain"/>
    <property type="match status" value="1"/>
</dbReference>
<dbReference type="PANTHER" id="PTHR45639:SF34">
    <property type="entry name" value="CHAPERONE PROTEIN DNAK"/>
    <property type="match status" value="1"/>
</dbReference>
<dbReference type="InterPro" id="IPR043129">
    <property type="entry name" value="ATPase_NBD"/>
</dbReference>
<dbReference type="FunFam" id="3.30.420.40:FF:000028">
    <property type="entry name" value="heat shock 70 kDa protein-like"/>
    <property type="match status" value="1"/>
</dbReference>
<dbReference type="HOGENOM" id="CLU_005965_11_2_1"/>
<dbReference type="Pfam" id="PF00012">
    <property type="entry name" value="HSP70"/>
    <property type="match status" value="1"/>
</dbReference>
<evidence type="ECO:0000313" key="5">
    <source>
        <dbReference type="Proteomes" id="UP000007303"/>
    </source>
</evidence>
<dbReference type="GeneTree" id="ENSGT00940000156380"/>
<dbReference type="STRING" id="99883.ENSTNIP00000000031"/>
<dbReference type="Proteomes" id="UP000007303">
    <property type="component" value="Unassembled WGS sequence"/>
</dbReference>
<accession>H3BVL9</accession>
<dbReference type="GO" id="GO:0030968">
    <property type="term" value="P:endoplasmic reticulum unfolded protein response"/>
    <property type="evidence" value="ECO:0007669"/>
    <property type="project" value="TreeGrafter"/>
</dbReference>
<name>H3BVL9_TETNG</name>
<keyword evidence="2" id="KW-0547">Nucleotide-binding</keyword>
<dbReference type="InterPro" id="IPR013126">
    <property type="entry name" value="Hsp_70_fam"/>
</dbReference>
<dbReference type="AlphaFoldDB" id="H3BVL9"/>
<reference evidence="4" key="2">
    <citation type="submission" date="2025-08" db="UniProtKB">
        <authorList>
            <consortium name="Ensembl"/>
        </authorList>
    </citation>
    <scope>IDENTIFICATION</scope>
</reference>
<comment type="similarity">
    <text evidence="1">Belongs to the heat shock protein 70 family.</text>
</comment>
<keyword evidence="3" id="KW-0067">ATP-binding</keyword>
<sequence>MTAIGVHLGFTSACVAVFKRVQDGRAEVVANDAGDRITPAVVAYRDDEQVVGVAARQGRVWNSANTVVKVKQLLGRRNSQKCVCVWLWSSWL</sequence>
<reference evidence="5" key="1">
    <citation type="journal article" date="2004" name="Nature">
        <title>Genome duplication in the teleost fish Tetraodon nigroviridis reveals the early vertebrate proto-karyotype.</title>
        <authorList>
            <person name="Jaillon O."/>
            <person name="Aury J.-M."/>
            <person name="Brunet F."/>
            <person name="Petit J.-L."/>
            <person name="Stange-Thomann N."/>
            <person name="Mauceli E."/>
            <person name="Bouneau L."/>
            <person name="Fischer C."/>
            <person name="Ozouf-Costaz C."/>
            <person name="Bernot A."/>
            <person name="Nicaud S."/>
            <person name="Jaffe D."/>
            <person name="Fisher S."/>
            <person name="Lutfalla G."/>
            <person name="Dossat C."/>
            <person name="Segurens B."/>
            <person name="Dasilva C."/>
            <person name="Salanoubat M."/>
            <person name="Levy M."/>
            <person name="Boudet N."/>
            <person name="Castellano S."/>
            <person name="Anthouard V."/>
            <person name="Jubin C."/>
            <person name="Castelli V."/>
            <person name="Katinka M."/>
            <person name="Vacherie B."/>
            <person name="Biemont C."/>
            <person name="Skalli Z."/>
            <person name="Cattolico L."/>
            <person name="Poulain J."/>
            <person name="De Berardinis V."/>
            <person name="Cruaud C."/>
            <person name="Duprat S."/>
            <person name="Brottier P."/>
            <person name="Coutanceau J.-P."/>
            <person name="Gouzy J."/>
            <person name="Parra G."/>
            <person name="Lardier G."/>
            <person name="Chapple C."/>
            <person name="McKernan K.J."/>
            <person name="McEwan P."/>
            <person name="Bosak S."/>
            <person name="Kellis M."/>
            <person name="Volff J.-N."/>
            <person name="Guigo R."/>
            <person name="Zody M.C."/>
            <person name="Mesirov J."/>
            <person name="Lindblad-Toh K."/>
            <person name="Birren B."/>
            <person name="Nusbaum C."/>
            <person name="Kahn D."/>
            <person name="Robinson-Rechavi M."/>
            <person name="Laudet V."/>
            <person name="Schachter V."/>
            <person name="Quetier F."/>
            <person name="Saurin W."/>
            <person name="Scarpelli C."/>
            <person name="Wincker P."/>
            <person name="Lander E.S."/>
            <person name="Weissenbach J."/>
            <person name="Roest Crollius H."/>
        </authorList>
    </citation>
    <scope>NUCLEOTIDE SEQUENCE [LARGE SCALE GENOMIC DNA]</scope>
</reference>
<dbReference type="Ensembl" id="ENSTNIT00000001179.1">
    <property type="protein sequence ID" value="ENSTNIP00000000031.1"/>
    <property type="gene ID" value="ENSTNIG00000001424.1"/>
</dbReference>
<proteinExistence type="inferred from homology"/>
<evidence type="ECO:0000256" key="2">
    <source>
        <dbReference type="ARBA" id="ARBA00022741"/>
    </source>
</evidence>
<dbReference type="InParanoid" id="H3BVL9"/>
<dbReference type="GO" id="GO:0005524">
    <property type="term" value="F:ATP binding"/>
    <property type="evidence" value="ECO:0007669"/>
    <property type="project" value="UniProtKB-KW"/>
</dbReference>
<evidence type="ECO:0000256" key="3">
    <source>
        <dbReference type="ARBA" id="ARBA00022840"/>
    </source>
</evidence>
<keyword evidence="5" id="KW-1185">Reference proteome</keyword>
<reference evidence="4" key="3">
    <citation type="submission" date="2025-09" db="UniProtKB">
        <authorList>
            <consortium name="Ensembl"/>
        </authorList>
    </citation>
    <scope>IDENTIFICATION</scope>
</reference>
<dbReference type="Gene3D" id="3.30.420.40">
    <property type="match status" value="1"/>
</dbReference>
<evidence type="ECO:0000313" key="4">
    <source>
        <dbReference type="Ensembl" id="ENSTNIP00000000031.1"/>
    </source>
</evidence>
<dbReference type="GO" id="GO:0034663">
    <property type="term" value="C:endoplasmic reticulum chaperone complex"/>
    <property type="evidence" value="ECO:0007669"/>
    <property type="project" value="TreeGrafter"/>
</dbReference>
<evidence type="ECO:0000256" key="1">
    <source>
        <dbReference type="ARBA" id="ARBA00007381"/>
    </source>
</evidence>
<organism evidence="4 5">
    <name type="scientific">Tetraodon nigroviridis</name>
    <name type="common">Spotted green pufferfish</name>
    <name type="synonym">Chelonodon nigroviridis</name>
    <dbReference type="NCBI Taxonomy" id="99883"/>
    <lineage>
        <taxon>Eukaryota</taxon>
        <taxon>Metazoa</taxon>
        <taxon>Chordata</taxon>
        <taxon>Craniata</taxon>
        <taxon>Vertebrata</taxon>
        <taxon>Euteleostomi</taxon>
        <taxon>Actinopterygii</taxon>
        <taxon>Neopterygii</taxon>
        <taxon>Teleostei</taxon>
        <taxon>Neoteleostei</taxon>
        <taxon>Acanthomorphata</taxon>
        <taxon>Eupercaria</taxon>
        <taxon>Tetraodontiformes</taxon>
        <taxon>Tetradontoidea</taxon>
        <taxon>Tetraodontidae</taxon>
        <taxon>Tetraodon</taxon>
    </lineage>
</organism>
<protein>
    <submittedName>
        <fullName evidence="4">Uncharacterized protein</fullName>
    </submittedName>
</protein>
<dbReference type="GO" id="GO:0140662">
    <property type="term" value="F:ATP-dependent protein folding chaperone"/>
    <property type="evidence" value="ECO:0007669"/>
    <property type="project" value="InterPro"/>
</dbReference>